<dbReference type="EMBL" id="MT142133">
    <property type="protein sequence ID" value="QJA74973.1"/>
    <property type="molecule type" value="Genomic_DNA"/>
</dbReference>
<name>A0A6H2A309_9ZZZZ</name>
<protein>
    <submittedName>
        <fullName evidence="1">Uncharacterized protein</fullName>
    </submittedName>
</protein>
<dbReference type="EMBL" id="MT144519">
    <property type="protein sequence ID" value="QJA54573.1"/>
    <property type="molecule type" value="Genomic_DNA"/>
</dbReference>
<sequence length="221" mass="24919">MKILKISTAGVAGIFFPIGRPSRGGTCEHSSDICQEKCYALDKDYDETMNITESEKKEIYKYFIEQTVFQVCNEIIKEMGELQTKILSWFVSGDCLDKDIDKICRIMKVLTEECVIQNGFTRNKELYDKVQSENIMKHLILTVESKNAEDAPYDAHDYPKGLWAIPDYDSGVVKLYLGKWGSKTEQGSCGFNEVTGNFEGKEITIASNCLGCYNKGIGCFS</sequence>
<dbReference type="AlphaFoldDB" id="A0A6H2A309"/>
<accession>A0A6H2A309</accession>
<organism evidence="1">
    <name type="scientific">viral metagenome</name>
    <dbReference type="NCBI Taxonomy" id="1070528"/>
    <lineage>
        <taxon>unclassified sequences</taxon>
        <taxon>metagenomes</taxon>
        <taxon>organismal metagenomes</taxon>
    </lineage>
</organism>
<proteinExistence type="predicted"/>
<reference evidence="1" key="1">
    <citation type="submission" date="2020-03" db="EMBL/GenBank/DDBJ databases">
        <title>The deep terrestrial virosphere.</title>
        <authorList>
            <person name="Holmfeldt K."/>
            <person name="Nilsson E."/>
            <person name="Simone D."/>
            <person name="Lopez-Fernandez M."/>
            <person name="Wu X."/>
            <person name="de Brujin I."/>
            <person name="Lundin D."/>
            <person name="Andersson A."/>
            <person name="Bertilsson S."/>
            <person name="Dopson M."/>
        </authorList>
    </citation>
    <scope>NUCLEOTIDE SEQUENCE</scope>
    <source>
        <strain evidence="3">MM415A01886</strain>
        <strain evidence="2">MM415B00826</strain>
        <strain evidence="1">TM448A05292</strain>
    </source>
</reference>
<evidence type="ECO:0000313" key="2">
    <source>
        <dbReference type="EMBL" id="QJA62116.1"/>
    </source>
</evidence>
<evidence type="ECO:0000313" key="3">
    <source>
        <dbReference type="EMBL" id="QJA74973.1"/>
    </source>
</evidence>
<evidence type="ECO:0000313" key="1">
    <source>
        <dbReference type="EMBL" id="QJA54573.1"/>
    </source>
</evidence>
<dbReference type="EMBL" id="MT141462">
    <property type="protein sequence ID" value="QJA62116.1"/>
    <property type="molecule type" value="Genomic_DNA"/>
</dbReference>
<gene>
    <name evidence="3" type="ORF">MM415A01886_0004</name>
    <name evidence="2" type="ORF">MM415B00826_0027</name>
    <name evidence="1" type="ORF">TM448A05292_0002</name>
</gene>